<accession>A0A4R7BXH9</accession>
<dbReference type="EMBL" id="SNZR01000013">
    <property type="protein sequence ID" value="TDR89932.1"/>
    <property type="molecule type" value="Genomic_DNA"/>
</dbReference>
<keyword evidence="2" id="KW-1185">Reference proteome</keyword>
<name>A0A4R7BXH9_9HYPH</name>
<dbReference type="OrthoDB" id="9811423at2"/>
<evidence type="ECO:0000313" key="1">
    <source>
        <dbReference type="EMBL" id="TDR89932.1"/>
    </source>
</evidence>
<dbReference type="AlphaFoldDB" id="A0A4R7BXH9"/>
<dbReference type="Proteomes" id="UP000295122">
    <property type="component" value="Unassembled WGS sequence"/>
</dbReference>
<reference evidence="1 2" key="1">
    <citation type="submission" date="2019-03" db="EMBL/GenBank/DDBJ databases">
        <title>Genomic Encyclopedia of Type Strains, Phase IV (KMG-IV): sequencing the most valuable type-strain genomes for metagenomic binning, comparative biology and taxonomic classification.</title>
        <authorList>
            <person name="Goeker M."/>
        </authorList>
    </citation>
    <scope>NUCLEOTIDE SEQUENCE [LARGE SCALE GENOMIC DNA]</scope>
    <source>
        <strain evidence="1 2">DSM 25903</strain>
    </source>
</reference>
<gene>
    <name evidence="1" type="ORF">EV668_2768</name>
</gene>
<dbReference type="Pfam" id="PF06945">
    <property type="entry name" value="DUF1289"/>
    <property type="match status" value="1"/>
</dbReference>
<comment type="caution">
    <text evidence="1">The sequence shown here is derived from an EMBL/GenBank/DDBJ whole genome shotgun (WGS) entry which is preliminary data.</text>
</comment>
<dbReference type="RefSeq" id="WP_133770933.1">
    <property type="nucleotide sequence ID" value="NZ_SNZR01000013.1"/>
</dbReference>
<evidence type="ECO:0008006" key="3">
    <source>
        <dbReference type="Google" id="ProtNLM"/>
    </source>
</evidence>
<dbReference type="PANTHER" id="PTHR35175:SF2">
    <property type="entry name" value="DUF1289 DOMAIN-CONTAINING PROTEIN"/>
    <property type="match status" value="1"/>
</dbReference>
<evidence type="ECO:0000313" key="2">
    <source>
        <dbReference type="Proteomes" id="UP000295122"/>
    </source>
</evidence>
<protein>
    <recommendedName>
        <fullName evidence="3">Fe-S protein YdhL (DUF1289 family)</fullName>
    </recommendedName>
</protein>
<proteinExistence type="predicted"/>
<organism evidence="1 2">
    <name type="scientific">Enterovirga rhinocerotis</name>
    <dbReference type="NCBI Taxonomy" id="1339210"/>
    <lineage>
        <taxon>Bacteria</taxon>
        <taxon>Pseudomonadati</taxon>
        <taxon>Pseudomonadota</taxon>
        <taxon>Alphaproteobacteria</taxon>
        <taxon>Hyphomicrobiales</taxon>
        <taxon>Methylobacteriaceae</taxon>
        <taxon>Enterovirga</taxon>
    </lineage>
</organism>
<dbReference type="PANTHER" id="PTHR35175">
    <property type="entry name" value="DUF1289 DOMAIN-CONTAINING PROTEIN"/>
    <property type="match status" value="1"/>
</dbReference>
<dbReference type="InterPro" id="IPR010710">
    <property type="entry name" value="DUF1289"/>
</dbReference>
<sequence length="73" mass="7623">MAAISSPCIRICVIDEASGLCEGCGRTLAEIATWGTMAEAHRTALMADLPRRLKEAGITERPAAPPRAATGVD</sequence>